<feature type="domain" description="MnmG N-terminal" evidence="5">
    <location>
        <begin position="275"/>
        <end position="337"/>
    </location>
</feature>
<evidence type="ECO:0000256" key="3">
    <source>
        <dbReference type="ARBA" id="ARBA00022827"/>
    </source>
</evidence>
<evidence type="ECO:0000259" key="5">
    <source>
        <dbReference type="Pfam" id="PF01134"/>
    </source>
</evidence>
<feature type="region of interest" description="Disordered" evidence="4">
    <location>
        <begin position="245"/>
        <end position="267"/>
    </location>
</feature>
<keyword evidence="2" id="KW-0285">Flavoprotein</keyword>
<keyword evidence="3" id="KW-0274">FAD</keyword>
<dbReference type="InterPro" id="IPR040131">
    <property type="entry name" value="MnmG_N"/>
</dbReference>
<evidence type="ECO:0000313" key="6">
    <source>
        <dbReference type="EMBL" id="KAK6941385.1"/>
    </source>
</evidence>
<dbReference type="PANTHER" id="PTHR11806">
    <property type="entry name" value="GLUCOSE INHIBITED DIVISION PROTEIN A"/>
    <property type="match status" value="1"/>
</dbReference>
<dbReference type="Gene3D" id="3.50.50.60">
    <property type="entry name" value="FAD/NAD(P)-binding domain"/>
    <property type="match status" value="1"/>
</dbReference>
<sequence>MAEDKKKPLSLNERHNHLLQGLSAFHGTEAVEGENRRNTTTVYEDDLPRFSGIADFDSPLPDEENPSRLRRKVDQENSVVGDIRGFKLRHFESPPEIKIARESDHGCGNKIRDILSDLSWRLELLSIEKNRISKPEKNDDLPEYAIAGSSFSLKPDASDSSSNAATQSKVGDKYDTMANSYTKHENVQSEAKGKICGFLAGLFYSHLIKRAMAVAPKTLLSHRAKELMAVRLSNRIRKFKQRNELPIQHGNDKSTKDRKKKIGSGLSSPNLSIREIWVGRTSLPAGRAGKSASFGLTENLQQLGFETDQLKTGIPARVDCHTIDFSALEPQHRDEEVLGVNRYLMMLLVQIVRFQDRVLPDFLWN</sequence>
<protein>
    <submittedName>
        <fullName evidence="6">MnmG, N-terminal domain</fullName>
    </submittedName>
</protein>
<gene>
    <name evidence="6" type="ORF">RJ641_026762</name>
</gene>
<evidence type="ECO:0000256" key="1">
    <source>
        <dbReference type="ARBA" id="ARBA00001974"/>
    </source>
</evidence>
<dbReference type="Pfam" id="PF01134">
    <property type="entry name" value="GIDA"/>
    <property type="match status" value="1"/>
</dbReference>
<comment type="cofactor">
    <cofactor evidence="1">
        <name>FAD</name>
        <dbReference type="ChEBI" id="CHEBI:57692"/>
    </cofactor>
</comment>
<accession>A0AAN8ZPL0</accession>
<evidence type="ECO:0000256" key="4">
    <source>
        <dbReference type="SAM" id="MobiDB-lite"/>
    </source>
</evidence>
<organism evidence="6 7">
    <name type="scientific">Dillenia turbinata</name>
    <dbReference type="NCBI Taxonomy" id="194707"/>
    <lineage>
        <taxon>Eukaryota</taxon>
        <taxon>Viridiplantae</taxon>
        <taxon>Streptophyta</taxon>
        <taxon>Embryophyta</taxon>
        <taxon>Tracheophyta</taxon>
        <taxon>Spermatophyta</taxon>
        <taxon>Magnoliopsida</taxon>
        <taxon>eudicotyledons</taxon>
        <taxon>Gunneridae</taxon>
        <taxon>Pentapetalae</taxon>
        <taxon>Dilleniales</taxon>
        <taxon>Dilleniaceae</taxon>
        <taxon>Dillenia</taxon>
    </lineage>
</organism>
<comment type="caution">
    <text evidence="6">The sequence shown here is derived from an EMBL/GenBank/DDBJ whole genome shotgun (WGS) entry which is preliminary data.</text>
</comment>
<dbReference type="PANTHER" id="PTHR11806:SF0">
    <property type="entry name" value="PROTEIN MTO1 HOMOLOG, MITOCHONDRIAL"/>
    <property type="match status" value="1"/>
</dbReference>
<dbReference type="Proteomes" id="UP001370490">
    <property type="component" value="Unassembled WGS sequence"/>
</dbReference>
<dbReference type="InterPro" id="IPR002218">
    <property type="entry name" value="MnmG-rel"/>
</dbReference>
<reference evidence="6 7" key="1">
    <citation type="submission" date="2023-12" db="EMBL/GenBank/DDBJ databases">
        <title>A high-quality genome assembly for Dillenia turbinata (Dilleniales).</title>
        <authorList>
            <person name="Chanderbali A."/>
        </authorList>
    </citation>
    <scope>NUCLEOTIDE SEQUENCE [LARGE SCALE GENOMIC DNA]</scope>
    <source>
        <strain evidence="6">LSX21</strain>
        <tissue evidence="6">Leaf</tissue>
    </source>
</reference>
<dbReference type="GO" id="GO:0030488">
    <property type="term" value="P:tRNA methylation"/>
    <property type="evidence" value="ECO:0007669"/>
    <property type="project" value="TreeGrafter"/>
</dbReference>
<proteinExistence type="predicted"/>
<keyword evidence="7" id="KW-1185">Reference proteome</keyword>
<dbReference type="GO" id="GO:0002098">
    <property type="term" value="P:tRNA wobble uridine modification"/>
    <property type="evidence" value="ECO:0007669"/>
    <property type="project" value="TreeGrafter"/>
</dbReference>
<name>A0AAN8ZPL0_9MAGN</name>
<dbReference type="GO" id="GO:0050660">
    <property type="term" value="F:flavin adenine dinucleotide binding"/>
    <property type="evidence" value="ECO:0007669"/>
    <property type="project" value="InterPro"/>
</dbReference>
<evidence type="ECO:0000313" key="7">
    <source>
        <dbReference type="Proteomes" id="UP001370490"/>
    </source>
</evidence>
<evidence type="ECO:0000256" key="2">
    <source>
        <dbReference type="ARBA" id="ARBA00022630"/>
    </source>
</evidence>
<dbReference type="AlphaFoldDB" id="A0AAN8ZPL0"/>
<dbReference type="InterPro" id="IPR036188">
    <property type="entry name" value="FAD/NAD-bd_sf"/>
</dbReference>
<dbReference type="EMBL" id="JBAMMX010000004">
    <property type="protein sequence ID" value="KAK6941385.1"/>
    <property type="molecule type" value="Genomic_DNA"/>
</dbReference>